<dbReference type="AlphaFoldDB" id="A0A6A4L4L0"/>
<feature type="non-terminal residue" evidence="1">
    <location>
        <position position="1"/>
    </location>
</feature>
<proteinExistence type="predicted"/>
<gene>
    <name evidence="1" type="ORF">C3L33_18345</name>
</gene>
<evidence type="ECO:0008006" key="3">
    <source>
        <dbReference type="Google" id="ProtNLM"/>
    </source>
</evidence>
<dbReference type="EMBL" id="QEFC01003124">
    <property type="protein sequence ID" value="KAE9449758.1"/>
    <property type="molecule type" value="Genomic_DNA"/>
</dbReference>
<protein>
    <recommendedName>
        <fullName evidence="3">Sulfotransferase</fullName>
    </recommendedName>
</protein>
<dbReference type="PANTHER" id="PTHR32175:SF20">
    <property type="entry name" value="SULFOTRANSFERASE"/>
    <property type="match status" value="1"/>
</dbReference>
<dbReference type="Gene3D" id="3.40.50.300">
    <property type="entry name" value="P-loop containing nucleotide triphosphate hydrolases"/>
    <property type="match status" value="1"/>
</dbReference>
<evidence type="ECO:0000313" key="2">
    <source>
        <dbReference type="Proteomes" id="UP000428333"/>
    </source>
</evidence>
<accession>A0A6A4L4L0</accession>
<dbReference type="PANTHER" id="PTHR32175">
    <property type="entry name" value="PROTEIN, PUTATIVE, EXPRESSED-RELATED"/>
    <property type="match status" value="1"/>
</dbReference>
<organism evidence="1 2">
    <name type="scientific">Rhododendron williamsianum</name>
    <dbReference type="NCBI Taxonomy" id="262921"/>
    <lineage>
        <taxon>Eukaryota</taxon>
        <taxon>Viridiplantae</taxon>
        <taxon>Streptophyta</taxon>
        <taxon>Embryophyta</taxon>
        <taxon>Tracheophyta</taxon>
        <taxon>Spermatophyta</taxon>
        <taxon>Magnoliopsida</taxon>
        <taxon>eudicotyledons</taxon>
        <taxon>Gunneridae</taxon>
        <taxon>Pentapetalae</taxon>
        <taxon>asterids</taxon>
        <taxon>Ericales</taxon>
        <taxon>Ericaceae</taxon>
        <taxon>Ericoideae</taxon>
        <taxon>Rhodoreae</taxon>
        <taxon>Rhododendron</taxon>
    </lineage>
</organism>
<dbReference type="OrthoDB" id="2015035at2759"/>
<dbReference type="InterPro" id="IPR027417">
    <property type="entry name" value="P-loop_NTPase"/>
</dbReference>
<dbReference type="InterPro" id="IPR052796">
    <property type="entry name" value="Nod_factor_sulfotransferase"/>
</dbReference>
<keyword evidence="2" id="KW-1185">Reference proteome</keyword>
<comment type="caution">
    <text evidence="1">The sequence shown here is derived from an EMBL/GenBank/DDBJ whole genome shotgun (WGS) entry which is preliminary data.</text>
</comment>
<sequence>MVSLLANSYDRYAKLFNGTHKSHVHSPAEAEALLKFKPFIDSSSLMNDLKEMELTAAKALEYFRSTRHIFLYYEDLIRDPTKLVDVQKFLKVPLMKLTSRQVKIHQGSLTELIWNWDEVNKTLQGTTYESFLGADY</sequence>
<evidence type="ECO:0000313" key="1">
    <source>
        <dbReference type="EMBL" id="KAE9449758.1"/>
    </source>
</evidence>
<name>A0A6A4L4L0_9ERIC</name>
<dbReference type="Proteomes" id="UP000428333">
    <property type="component" value="Linkage Group LG11"/>
</dbReference>
<dbReference type="SUPFAM" id="SSF52540">
    <property type="entry name" value="P-loop containing nucleoside triphosphate hydrolases"/>
    <property type="match status" value="1"/>
</dbReference>
<reference evidence="1 2" key="1">
    <citation type="journal article" date="2019" name="Genome Biol. Evol.">
        <title>The Rhododendron genome and chromosomal organization provide insight into shared whole-genome duplications across the heath family (Ericaceae).</title>
        <authorList>
            <person name="Soza V.L."/>
            <person name="Lindsley D."/>
            <person name="Waalkes A."/>
            <person name="Ramage E."/>
            <person name="Patwardhan R.P."/>
            <person name="Burton J.N."/>
            <person name="Adey A."/>
            <person name="Kumar A."/>
            <person name="Qiu R."/>
            <person name="Shendure J."/>
            <person name="Hall B."/>
        </authorList>
    </citation>
    <scope>NUCLEOTIDE SEQUENCE [LARGE SCALE GENOMIC DNA]</scope>
    <source>
        <strain evidence="1">RSF 1966-606</strain>
    </source>
</reference>